<feature type="domain" description="SHSP" evidence="3">
    <location>
        <begin position="27"/>
        <end position="136"/>
    </location>
</feature>
<dbReference type="PROSITE" id="PS01031">
    <property type="entry name" value="SHSP"/>
    <property type="match status" value="1"/>
</dbReference>
<dbReference type="Proteomes" id="UP000576082">
    <property type="component" value="Unassembled WGS sequence"/>
</dbReference>
<keyword evidence="5" id="KW-1185">Reference proteome</keyword>
<evidence type="ECO:0000259" key="3">
    <source>
        <dbReference type="PROSITE" id="PS01031"/>
    </source>
</evidence>
<dbReference type="AlphaFoldDB" id="A0A7X9P1Z0"/>
<dbReference type="Pfam" id="PF00011">
    <property type="entry name" value="HSP20"/>
    <property type="match status" value="1"/>
</dbReference>
<evidence type="ECO:0000313" key="4">
    <source>
        <dbReference type="EMBL" id="NME67708.1"/>
    </source>
</evidence>
<reference evidence="4 5" key="1">
    <citation type="submission" date="2020-04" db="EMBL/GenBank/DDBJ databases">
        <title>Flammeovirga sp. SR4, a novel species isolated from seawater.</title>
        <authorList>
            <person name="Wang X."/>
        </authorList>
    </citation>
    <scope>NUCLEOTIDE SEQUENCE [LARGE SCALE GENOMIC DNA]</scope>
    <source>
        <strain evidence="4 5">ATCC 23126</strain>
    </source>
</reference>
<dbReference type="EMBL" id="JABANE010000013">
    <property type="protein sequence ID" value="NME67708.1"/>
    <property type="molecule type" value="Genomic_DNA"/>
</dbReference>
<dbReference type="InterPro" id="IPR002068">
    <property type="entry name" value="A-crystallin/Hsp20_dom"/>
</dbReference>
<gene>
    <name evidence="4" type="ORF">HHU12_06995</name>
</gene>
<organism evidence="4 5">
    <name type="scientific">Flammeovirga aprica JL-4</name>
    <dbReference type="NCBI Taxonomy" id="694437"/>
    <lineage>
        <taxon>Bacteria</taxon>
        <taxon>Pseudomonadati</taxon>
        <taxon>Bacteroidota</taxon>
        <taxon>Cytophagia</taxon>
        <taxon>Cytophagales</taxon>
        <taxon>Flammeovirgaceae</taxon>
        <taxon>Flammeovirga</taxon>
    </lineage>
</organism>
<comment type="caution">
    <text evidence="4">The sequence shown here is derived from an EMBL/GenBank/DDBJ whole genome shotgun (WGS) entry which is preliminary data.</text>
</comment>
<dbReference type="CDD" id="cd06464">
    <property type="entry name" value="ACD_sHsps-like"/>
    <property type="match status" value="1"/>
</dbReference>
<comment type="similarity">
    <text evidence="1 2">Belongs to the small heat shock protein (HSP20) family.</text>
</comment>
<proteinExistence type="inferred from homology"/>
<dbReference type="SUPFAM" id="SSF49764">
    <property type="entry name" value="HSP20-like chaperones"/>
    <property type="match status" value="1"/>
</dbReference>
<dbReference type="RefSeq" id="WP_169656035.1">
    <property type="nucleotide sequence ID" value="NZ_JABANE010000013.1"/>
</dbReference>
<evidence type="ECO:0000313" key="5">
    <source>
        <dbReference type="Proteomes" id="UP000576082"/>
    </source>
</evidence>
<dbReference type="InterPro" id="IPR008978">
    <property type="entry name" value="HSP20-like_chaperone"/>
</dbReference>
<evidence type="ECO:0000256" key="1">
    <source>
        <dbReference type="PROSITE-ProRule" id="PRU00285"/>
    </source>
</evidence>
<protein>
    <submittedName>
        <fullName evidence="4">Hsp20/alpha crystallin family protein</fullName>
    </submittedName>
</protein>
<name>A0A7X9P1Z0_9BACT</name>
<sequence length="136" mass="15218">MKHSLSDYPTTFISSLMSDVVNVLDTVNPLDAQVPMNVKEYAEGFTVEIVIPGIKKEDVEIAIDNNKLVVTYKHTEVEQEGVKYLKREFVGKDFKRSFTLPNNINVEGINASYDDGILSVVLPKNTPAEKKTIEIS</sequence>
<accession>A0A7X9P1Z0</accession>
<dbReference type="PANTHER" id="PTHR11527">
    <property type="entry name" value="HEAT-SHOCK PROTEIN 20 FAMILY MEMBER"/>
    <property type="match status" value="1"/>
</dbReference>
<evidence type="ECO:0000256" key="2">
    <source>
        <dbReference type="RuleBase" id="RU003616"/>
    </source>
</evidence>
<dbReference type="Gene3D" id="2.60.40.790">
    <property type="match status" value="1"/>
</dbReference>
<dbReference type="InterPro" id="IPR031107">
    <property type="entry name" value="Small_HSP"/>
</dbReference>